<sequence>MGYGVYEEPGNGRWAGYMVPAPCDYPGCEAEIDRGLGWKCEEHVEYTADGTESEVEGCGLFFCEEHRYETSDHHTVKPKPDSGHWTAWQLVDDSWEQWRVENPERVAKMRALVTEADLTWARAQLDDPEDDDRG</sequence>
<reference evidence="1" key="1">
    <citation type="submission" date="2022-06" db="EMBL/GenBank/DDBJ databases">
        <title>Genomic Encyclopedia of Archaeal and Bacterial Type Strains, Phase II (KMG-II): from individual species to whole genera.</title>
        <authorList>
            <person name="Goeker M."/>
        </authorList>
    </citation>
    <scope>NUCLEOTIDE SEQUENCE</scope>
    <source>
        <strain evidence="1">DSM 26652</strain>
    </source>
</reference>
<dbReference type="EMBL" id="JAMTCS010000008">
    <property type="protein sequence ID" value="MCP2265551.1"/>
    <property type="molecule type" value="Genomic_DNA"/>
</dbReference>
<name>A0A9X2GBQ3_9MICO</name>
<protein>
    <submittedName>
        <fullName evidence="1">Uncharacterized protein</fullName>
    </submittedName>
</protein>
<dbReference type="Proteomes" id="UP001139493">
    <property type="component" value="Unassembled WGS sequence"/>
</dbReference>
<keyword evidence="2" id="KW-1185">Reference proteome</keyword>
<evidence type="ECO:0000313" key="2">
    <source>
        <dbReference type="Proteomes" id="UP001139493"/>
    </source>
</evidence>
<evidence type="ECO:0000313" key="1">
    <source>
        <dbReference type="EMBL" id="MCP2265551.1"/>
    </source>
</evidence>
<organism evidence="1 2">
    <name type="scientific">Promicromonospora thailandica</name>
    <dbReference type="NCBI Taxonomy" id="765201"/>
    <lineage>
        <taxon>Bacteria</taxon>
        <taxon>Bacillati</taxon>
        <taxon>Actinomycetota</taxon>
        <taxon>Actinomycetes</taxon>
        <taxon>Micrococcales</taxon>
        <taxon>Promicromonosporaceae</taxon>
        <taxon>Promicromonospora</taxon>
    </lineage>
</organism>
<proteinExistence type="predicted"/>
<accession>A0A9X2GBQ3</accession>
<dbReference type="RefSeq" id="WP_253836756.1">
    <property type="nucleotide sequence ID" value="NZ_JAMTCS010000008.1"/>
</dbReference>
<comment type="caution">
    <text evidence="1">The sequence shown here is derived from an EMBL/GenBank/DDBJ whole genome shotgun (WGS) entry which is preliminary data.</text>
</comment>
<gene>
    <name evidence="1" type="ORF">APR03_002907</name>
</gene>
<dbReference type="AlphaFoldDB" id="A0A9X2GBQ3"/>